<dbReference type="InterPro" id="IPR011741">
    <property type="entry name" value="Phg_2220_C"/>
</dbReference>
<comment type="caution">
    <text evidence="2">The sequence shown here is derived from an EMBL/GenBank/DDBJ whole genome shotgun (WGS) entry which is preliminary data.</text>
</comment>
<keyword evidence="3" id="KW-1185">Reference proteome</keyword>
<dbReference type="NCBIfam" id="TIGR02220">
    <property type="entry name" value="phg_TIGR02220"/>
    <property type="match status" value="1"/>
</dbReference>
<evidence type="ECO:0000313" key="2">
    <source>
        <dbReference type="EMBL" id="MBD8026038.1"/>
    </source>
</evidence>
<dbReference type="EMBL" id="JACSQA010000004">
    <property type="protein sequence ID" value="MBD8026038.1"/>
    <property type="molecule type" value="Genomic_DNA"/>
</dbReference>
<gene>
    <name evidence="2" type="ORF">H9636_05140</name>
</gene>
<dbReference type="Proteomes" id="UP000640930">
    <property type="component" value="Unassembled WGS sequence"/>
</dbReference>
<accession>A0ABR8XA09</accession>
<evidence type="ECO:0000259" key="1">
    <source>
        <dbReference type="Pfam" id="PF09524"/>
    </source>
</evidence>
<proteinExistence type="predicted"/>
<organism evidence="2 3">
    <name type="scientific">Ureibacillus galli</name>
    <dbReference type="NCBI Taxonomy" id="2762222"/>
    <lineage>
        <taxon>Bacteria</taxon>
        <taxon>Bacillati</taxon>
        <taxon>Bacillota</taxon>
        <taxon>Bacilli</taxon>
        <taxon>Bacillales</taxon>
        <taxon>Caryophanaceae</taxon>
        <taxon>Ureibacillus</taxon>
    </lineage>
</organism>
<sequence length="260" mass="30957">MKLLLNESPLLVLPTLAVKLGLNEAIVLQQLHFRLLQSPLKYDGFTWYHHTYTKWREQFPFWSEKTISRAFLSLERKGIIVSSQAYNAMKVNKTKWYRIDYDVLSRILERQIDLPTETDCEEQTEQFEFNEESKMADSVKKERNKEKQQNTNLEIMTEIIHYLNNKAYKEFRINNQATKRLINARLQEGYTVEDFKKVIDVKVSQWLNNKEMRSYLRPSTLFSPTNFENYLNEARDMKPSPVKRTIQPIVLDYNAGEEDE</sequence>
<dbReference type="RefSeq" id="WP_191706551.1">
    <property type="nucleotide sequence ID" value="NZ_JACSQA010000004.1"/>
</dbReference>
<name>A0ABR8XA09_9BACL</name>
<dbReference type="Pfam" id="PF09524">
    <property type="entry name" value="Phg_2220_C"/>
    <property type="match status" value="1"/>
</dbReference>
<reference evidence="2 3" key="1">
    <citation type="submission" date="2020-08" db="EMBL/GenBank/DDBJ databases">
        <title>A Genomic Blueprint of the Chicken Gut Microbiome.</title>
        <authorList>
            <person name="Gilroy R."/>
            <person name="Ravi A."/>
            <person name="Getino M."/>
            <person name="Pursley I."/>
            <person name="Horton D.L."/>
            <person name="Alikhan N.-F."/>
            <person name="Baker D."/>
            <person name="Gharbi K."/>
            <person name="Hall N."/>
            <person name="Watson M."/>
            <person name="Adriaenssens E.M."/>
            <person name="Foster-Nyarko E."/>
            <person name="Jarju S."/>
            <person name="Secka A."/>
            <person name="Antonio M."/>
            <person name="Oren A."/>
            <person name="Chaudhuri R."/>
            <person name="La Ragione R.M."/>
            <person name="Hildebrand F."/>
            <person name="Pallen M.J."/>
        </authorList>
    </citation>
    <scope>NUCLEOTIDE SEQUENCE [LARGE SCALE GENOMIC DNA]</scope>
    <source>
        <strain evidence="2 3">Re31</strain>
    </source>
</reference>
<evidence type="ECO:0000313" key="3">
    <source>
        <dbReference type="Proteomes" id="UP000640930"/>
    </source>
</evidence>
<feature type="domain" description="Phage conserved hypothetical protein C-terminal" evidence="1">
    <location>
        <begin position="159"/>
        <end position="232"/>
    </location>
</feature>
<protein>
    <submittedName>
        <fullName evidence="2">Conserved phage C-terminal domain-containing protein</fullName>
    </submittedName>
</protein>